<dbReference type="InterPro" id="IPR029479">
    <property type="entry name" value="Nitroreductase"/>
</dbReference>
<evidence type="ECO:0000259" key="3">
    <source>
        <dbReference type="Pfam" id="PF00881"/>
    </source>
</evidence>
<keyword evidence="5" id="KW-1185">Reference proteome</keyword>
<dbReference type="AlphaFoldDB" id="A0A2U1E4E7"/>
<dbReference type="PANTHER" id="PTHR43673">
    <property type="entry name" value="NAD(P)H NITROREDUCTASE YDGI-RELATED"/>
    <property type="match status" value="1"/>
</dbReference>
<sequence length="168" mass="19073">MDAIENILTRRSTRKFKDKEIPREALEKIIECAKASPTGMNKQQRLFTVLTKEKDIQKLAKAIGESLNLENYRIYDAKALIIVTVPKDLRLGDADTSTAMENMYLASHALGIGAVWINQLRENNSEKVRDVLREFSIPDDHISFGMCALGYSDEIPTVKERTEKVVFI</sequence>
<dbReference type="Pfam" id="PF00881">
    <property type="entry name" value="Nitroreductase"/>
    <property type="match status" value="1"/>
</dbReference>
<dbReference type="SUPFAM" id="SSF55469">
    <property type="entry name" value="FMN-dependent nitroreductase-like"/>
    <property type="match status" value="1"/>
</dbReference>
<reference evidence="4 5" key="1">
    <citation type="submission" date="2018-04" db="EMBL/GenBank/DDBJ databases">
        <title>Genomic Encyclopedia of Type Strains, Phase IV (KMG-IV): sequencing the most valuable type-strain genomes for metagenomic binning, comparative biology and taxonomic classification.</title>
        <authorList>
            <person name="Goeker M."/>
        </authorList>
    </citation>
    <scope>NUCLEOTIDE SEQUENCE [LARGE SCALE GENOMIC DNA]</scope>
    <source>
        <strain evidence="4 5">DSM 20705</strain>
    </source>
</reference>
<dbReference type="GO" id="GO:0016491">
    <property type="term" value="F:oxidoreductase activity"/>
    <property type="evidence" value="ECO:0007669"/>
    <property type="project" value="UniProtKB-KW"/>
</dbReference>
<dbReference type="PANTHER" id="PTHR43673:SF10">
    <property type="entry name" value="NADH DEHYDROGENASE_NAD(P)H NITROREDUCTASE XCC3605-RELATED"/>
    <property type="match status" value="1"/>
</dbReference>
<dbReference type="EMBL" id="QEKV01000003">
    <property type="protein sequence ID" value="PVY94828.1"/>
    <property type="molecule type" value="Genomic_DNA"/>
</dbReference>
<dbReference type="Proteomes" id="UP000245793">
    <property type="component" value="Unassembled WGS sequence"/>
</dbReference>
<evidence type="ECO:0000256" key="1">
    <source>
        <dbReference type="ARBA" id="ARBA00007118"/>
    </source>
</evidence>
<comment type="similarity">
    <text evidence="1">Belongs to the nitroreductase family.</text>
</comment>
<feature type="domain" description="Nitroreductase" evidence="3">
    <location>
        <begin position="7"/>
        <end position="68"/>
    </location>
</feature>
<proteinExistence type="inferred from homology"/>
<evidence type="ECO:0000313" key="5">
    <source>
        <dbReference type="Proteomes" id="UP000245793"/>
    </source>
</evidence>
<organism evidence="4 5">
    <name type="scientific">Ezakiella coagulans</name>
    <dbReference type="NCBI Taxonomy" id="46507"/>
    <lineage>
        <taxon>Bacteria</taxon>
        <taxon>Bacillati</taxon>
        <taxon>Bacillota</taxon>
        <taxon>Tissierellia</taxon>
        <taxon>Ezakiella</taxon>
    </lineage>
</organism>
<dbReference type="InterPro" id="IPR000415">
    <property type="entry name" value="Nitroreductase-like"/>
</dbReference>
<name>A0A2U1E4E7_9FIRM</name>
<gene>
    <name evidence="4" type="ORF">C7381_10366</name>
</gene>
<protein>
    <submittedName>
        <fullName evidence="4">Nitroreductase</fullName>
    </submittedName>
</protein>
<dbReference type="RefSeq" id="WP_034546034.1">
    <property type="nucleotide sequence ID" value="NZ_JBKYKF010000002.1"/>
</dbReference>
<dbReference type="Gene3D" id="3.40.109.10">
    <property type="entry name" value="NADH Oxidase"/>
    <property type="match status" value="1"/>
</dbReference>
<comment type="caution">
    <text evidence="4">The sequence shown here is derived from an EMBL/GenBank/DDBJ whole genome shotgun (WGS) entry which is preliminary data.</text>
</comment>
<keyword evidence="2" id="KW-0560">Oxidoreductase</keyword>
<accession>A0A2U1E4E7</accession>
<evidence type="ECO:0000256" key="2">
    <source>
        <dbReference type="ARBA" id="ARBA00023002"/>
    </source>
</evidence>
<evidence type="ECO:0000313" key="4">
    <source>
        <dbReference type="EMBL" id="PVY94828.1"/>
    </source>
</evidence>
<dbReference type="CDD" id="cd02136">
    <property type="entry name" value="PnbA_NfnB-like"/>
    <property type="match status" value="1"/>
</dbReference>